<protein>
    <recommendedName>
        <fullName evidence="4">CRISPR-associated protein Csb3</fullName>
    </recommendedName>
</protein>
<evidence type="ECO:0008006" key="4">
    <source>
        <dbReference type="Google" id="ProtNLM"/>
    </source>
</evidence>
<feature type="region of interest" description="Disordered" evidence="1">
    <location>
        <begin position="345"/>
        <end position="369"/>
    </location>
</feature>
<keyword evidence="3" id="KW-1185">Reference proteome</keyword>
<proteinExistence type="predicted"/>
<dbReference type="RefSeq" id="WP_345601042.1">
    <property type="nucleotide sequence ID" value="NZ_BAABLT010000025.1"/>
</dbReference>
<feature type="region of interest" description="Disordered" evidence="1">
    <location>
        <begin position="265"/>
        <end position="288"/>
    </location>
</feature>
<evidence type="ECO:0000256" key="1">
    <source>
        <dbReference type="SAM" id="MobiDB-lite"/>
    </source>
</evidence>
<evidence type="ECO:0000313" key="2">
    <source>
        <dbReference type="EMBL" id="MFD0923912.1"/>
    </source>
</evidence>
<accession>A0ABW3FZR9</accession>
<feature type="compositionally biased region" description="Basic and acidic residues" evidence="1">
    <location>
        <begin position="1"/>
        <end position="11"/>
    </location>
</feature>
<name>A0ABW3FZR9_9PSEU</name>
<gene>
    <name evidence="2" type="ORF">ACFQ16_29550</name>
</gene>
<organism evidence="2 3">
    <name type="scientific">Saccharopolyspora rosea</name>
    <dbReference type="NCBI Taxonomy" id="524884"/>
    <lineage>
        <taxon>Bacteria</taxon>
        <taxon>Bacillati</taxon>
        <taxon>Actinomycetota</taxon>
        <taxon>Actinomycetes</taxon>
        <taxon>Pseudonocardiales</taxon>
        <taxon>Pseudonocardiaceae</taxon>
        <taxon>Saccharopolyspora</taxon>
    </lineage>
</organism>
<dbReference type="EMBL" id="JBHTIW010000046">
    <property type="protein sequence ID" value="MFD0923912.1"/>
    <property type="molecule type" value="Genomic_DNA"/>
</dbReference>
<reference evidence="3" key="1">
    <citation type="journal article" date="2019" name="Int. J. Syst. Evol. Microbiol.">
        <title>The Global Catalogue of Microorganisms (GCM) 10K type strain sequencing project: providing services to taxonomists for standard genome sequencing and annotation.</title>
        <authorList>
            <consortium name="The Broad Institute Genomics Platform"/>
            <consortium name="The Broad Institute Genome Sequencing Center for Infectious Disease"/>
            <person name="Wu L."/>
            <person name="Ma J."/>
        </authorList>
    </citation>
    <scope>NUCLEOTIDE SEQUENCE [LARGE SCALE GENOMIC DNA]</scope>
    <source>
        <strain evidence="3">CCUG 56401</strain>
    </source>
</reference>
<comment type="caution">
    <text evidence="2">The sequence shown here is derived from an EMBL/GenBank/DDBJ whole genome shotgun (WGS) entry which is preliminary data.</text>
</comment>
<evidence type="ECO:0000313" key="3">
    <source>
        <dbReference type="Proteomes" id="UP001597018"/>
    </source>
</evidence>
<feature type="region of interest" description="Disordered" evidence="1">
    <location>
        <begin position="1"/>
        <end position="29"/>
    </location>
</feature>
<dbReference type="Proteomes" id="UP001597018">
    <property type="component" value="Unassembled WGS sequence"/>
</dbReference>
<sequence length="369" mass="40596">MRNFELRDEHGGVAGEASSKPCCAPPTPRLHEGPMTEFVLESSTPHTALSHLALYGLAAILDDAGHRITLSWTTGMDPRPVIHSDLEPDQIGETVHAHAARRAENGWLHEDFDVGARTVALMSPRISKLSESDWPRLQRRRHEALDALTQDGSRLDLRLIAALGEPCYWSKTPKREIRQDDAASRWEMQPRNQGSEFVKSRLRPLATHVSSRSSRQIVNGLTGASTVDGLGKGRTATGLAPLGPTDDALAWCGLWGISQLPTTHRFGGRSRTTGHQGPATGGTMTLPAWTRPWTLGRLRTLLGCPQLATFANPESSDLDRDIVRAWLAERHIVAAVRFPIHRYGTDQAPERRTQHGTILSTQPPAHDEP</sequence>